<comment type="caution">
    <text evidence="3">The sequence shown here is derived from an EMBL/GenBank/DDBJ whole genome shotgun (WGS) entry which is preliminary data.</text>
</comment>
<dbReference type="EMBL" id="QGMK01000003">
    <property type="protein sequence ID" value="TVY85520.1"/>
    <property type="molecule type" value="Genomic_DNA"/>
</dbReference>
<sequence>MKLSSHKYNLSKSSLIRKTNRSNGLGHHQQQGSRRSMNAMVLPVFRKQKDEGLEEEVSEEELYRYSRYRWLSNESENLAIRYRKFNIPALVDAAVHAAGNGARSCVKLLKCTEGQYNKAFLMSMDSGEEVLAKIPNPNAGPAFYTTASEVATRQFLRTVLNLPVPRIHAFSLGSDNLVGAEYIIEEKAKGRPLGNLWHHWDTESQIGLVTQLVDFETKLASVSFRRHGCIYYRKDLVKKGLPAYDLEAKSLSTDGTPMQLNSTEEFAIGPLTEARLWEGERATMKLDRGTTPLSYMAAMGINEIQWAAAYANPQMNPYRSIETPDYPDDYISLLKRYLQLAPYLSPGPFRTWLSHPDLHLDNIFVDPDTKKITCIIDWQSASASEPFLQHSIPRMLIPVDSCSPGERLDAVSAESDAGDSNETMDLLSHYRNISRAKNEQRWAAINLHNRPLLTEPTSLLCGAWSRNDIFSFRHALIHVVARWEEIAPANLPCPIKFTEHELMLHNAELELVEGLGEVLHQLQNNNLIPLGGMVLREKYEQASHINQSVKEMFVDMAESESQKALYSRIWPYQDQDS</sequence>
<dbReference type="PANTHER" id="PTHR36091:SF2">
    <property type="entry name" value="AMINOGLYCOSIDE PHOSPHOTRANSFERASE DOMAIN-CONTAINING PROTEIN"/>
    <property type="match status" value="1"/>
</dbReference>
<dbReference type="AlphaFoldDB" id="A0A8T9CMV6"/>
<evidence type="ECO:0000259" key="2">
    <source>
        <dbReference type="Pfam" id="PF01636"/>
    </source>
</evidence>
<dbReference type="GO" id="GO:0005739">
    <property type="term" value="C:mitochondrion"/>
    <property type="evidence" value="ECO:0007669"/>
    <property type="project" value="TreeGrafter"/>
</dbReference>
<accession>A0A8T9CMV6</accession>
<dbReference type="Pfam" id="PF01636">
    <property type="entry name" value="APH"/>
    <property type="match status" value="1"/>
</dbReference>
<dbReference type="InterPro" id="IPR011009">
    <property type="entry name" value="Kinase-like_dom_sf"/>
</dbReference>
<proteinExistence type="predicted"/>
<feature type="domain" description="Aminoglycoside phosphotransferase" evidence="2">
    <location>
        <begin position="113"/>
        <end position="383"/>
    </location>
</feature>
<evidence type="ECO:0000256" key="1">
    <source>
        <dbReference type="SAM" id="MobiDB-lite"/>
    </source>
</evidence>
<dbReference type="Gene3D" id="3.90.1200.10">
    <property type="match status" value="1"/>
</dbReference>
<evidence type="ECO:0000313" key="4">
    <source>
        <dbReference type="Proteomes" id="UP000469558"/>
    </source>
</evidence>
<protein>
    <submittedName>
        <fullName evidence="3">Altered inheritance of mitochondrial mitochondria protein</fullName>
    </submittedName>
</protein>
<evidence type="ECO:0000313" key="3">
    <source>
        <dbReference type="EMBL" id="TVY85520.1"/>
    </source>
</evidence>
<gene>
    <name evidence="3" type="primary">AIM9_3</name>
    <name evidence="3" type="ORF">LSUE1_G000382</name>
</gene>
<dbReference type="InterPro" id="IPR002575">
    <property type="entry name" value="Aminoglycoside_PTrfase"/>
</dbReference>
<organism evidence="3 4">
    <name type="scientific">Lachnellula suecica</name>
    <dbReference type="NCBI Taxonomy" id="602035"/>
    <lineage>
        <taxon>Eukaryota</taxon>
        <taxon>Fungi</taxon>
        <taxon>Dikarya</taxon>
        <taxon>Ascomycota</taxon>
        <taxon>Pezizomycotina</taxon>
        <taxon>Leotiomycetes</taxon>
        <taxon>Helotiales</taxon>
        <taxon>Lachnaceae</taxon>
        <taxon>Lachnellula</taxon>
    </lineage>
</organism>
<dbReference type="Proteomes" id="UP000469558">
    <property type="component" value="Unassembled WGS sequence"/>
</dbReference>
<dbReference type="PANTHER" id="PTHR36091">
    <property type="entry name" value="ALTERED INHERITANCE OF MITOCHONDRIA PROTEIN 9, MITOCHONDRIAL"/>
    <property type="match status" value="1"/>
</dbReference>
<reference evidence="3 4" key="1">
    <citation type="submission" date="2018-05" db="EMBL/GenBank/DDBJ databases">
        <title>Genome sequencing and assembly of the regulated plant pathogen Lachnellula willkommii and related sister species for the development of diagnostic species identification markers.</title>
        <authorList>
            <person name="Giroux E."/>
            <person name="Bilodeau G."/>
        </authorList>
    </citation>
    <scope>NUCLEOTIDE SEQUENCE [LARGE SCALE GENOMIC DNA]</scope>
    <source>
        <strain evidence="3 4">CBS 268.59</strain>
    </source>
</reference>
<feature type="region of interest" description="Disordered" evidence="1">
    <location>
        <begin position="16"/>
        <end position="36"/>
    </location>
</feature>
<dbReference type="InterPro" id="IPR051035">
    <property type="entry name" value="Mito_inheritance_9"/>
</dbReference>
<dbReference type="SUPFAM" id="SSF56112">
    <property type="entry name" value="Protein kinase-like (PK-like)"/>
    <property type="match status" value="1"/>
</dbReference>
<keyword evidence="4" id="KW-1185">Reference proteome</keyword>
<name>A0A8T9CMV6_9HELO</name>
<dbReference type="OrthoDB" id="2831558at2759"/>